<dbReference type="Pfam" id="PF13571">
    <property type="entry name" value="DUF4133"/>
    <property type="match status" value="1"/>
</dbReference>
<dbReference type="RefSeq" id="WP_208309611.1">
    <property type="nucleotide sequence ID" value="NZ_JAGETX010000064.1"/>
</dbReference>
<accession>A0ABS3TIN6</accession>
<evidence type="ECO:0000313" key="3">
    <source>
        <dbReference type="Proteomes" id="UP000670527"/>
    </source>
</evidence>
<dbReference type="Proteomes" id="UP000670527">
    <property type="component" value="Unassembled WGS sequence"/>
</dbReference>
<dbReference type="EMBL" id="JAGETX010000064">
    <property type="protein sequence ID" value="MBO3273502.1"/>
    <property type="molecule type" value="Genomic_DNA"/>
</dbReference>
<keyword evidence="1" id="KW-0472">Membrane</keyword>
<reference evidence="2 3" key="1">
    <citation type="submission" date="2021-03" db="EMBL/GenBank/DDBJ databases">
        <authorList>
            <person name="Kim M.K."/>
        </authorList>
    </citation>
    <scope>NUCLEOTIDE SEQUENCE [LARGE SCALE GENOMIC DNA]</scope>
    <source>
        <strain evidence="2 3">BT507</strain>
    </source>
</reference>
<name>A0ABS3TIN6_9BACT</name>
<gene>
    <name evidence="2" type="ORF">J4D97_22845</name>
</gene>
<keyword evidence="3" id="KW-1185">Reference proteome</keyword>
<organism evidence="2 3">
    <name type="scientific">Hymenobacter defluvii</name>
    <dbReference type="NCBI Taxonomy" id="2054411"/>
    <lineage>
        <taxon>Bacteria</taxon>
        <taxon>Pseudomonadati</taxon>
        <taxon>Bacteroidota</taxon>
        <taxon>Cytophagia</taxon>
        <taxon>Cytophagales</taxon>
        <taxon>Hymenobacteraceae</taxon>
        <taxon>Hymenobacter</taxon>
    </lineage>
</organism>
<evidence type="ECO:0000256" key="1">
    <source>
        <dbReference type="SAM" id="Phobius"/>
    </source>
</evidence>
<keyword evidence="1" id="KW-1133">Transmembrane helix</keyword>
<feature type="transmembrane region" description="Helical" evidence="1">
    <location>
        <begin position="21"/>
        <end position="41"/>
    </location>
</feature>
<protein>
    <submittedName>
        <fullName evidence="2">DUF4133 domain-containing protein</fullName>
    </submittedName>
</protein>
<feature type="transmembrane region" description="Helical" evidence="1">
    <location>
        <begin position="47"/>
        <end position="68"/>
    </location>
</feature>
<proteinExistence type="predicted"/>
<sequence length="107" mass="12083">MDRRYPLNKGLGRPVEFKGLVGQYIFYLVGVVLGAFFAFIVMYLIGVSTYICILLTLGLGLFGISRVFSLNAKYGEHGAMKASAKARQPQMIVSRNHRLFKNLKRHE</sequence>
<dbReference type="InterPro" id="IPR025407">
    <property type="entry name" value="DUF4133"/>
</dbReference>
<comment type="caution">
    <text evidence="2">The sequence shown here is derived from an EMBL/GenBank/DDBJ whole genome shotgun (WGS) entry which is preliminary data.</text>
</comment>
<evidence type="ECO:0000313" key="2">
    <source>
        <dbReference type="EMBL" id="MBO3273502.1"/>
    </source>
</evidence>
<keyword evidence="1" id="KW-0812">Transmembrane</keyword>